<protein>
    <recommendedName>
        <fullName evidence="2">Secretion system C-terminal sorting domain-containing protein</fullName>
    </recommendedName>
</protein>
<evidence type="ECO:0000313" key="4">
    <source>
        <dbReference type="Proteomes" id="UP000319619"/>
    </source>
</evidence>
<comment type="caution">
    <text evidence="3">The sequence shown here is derived from an EMBL/GenBank/DDBJ whole genome shotgun (WGS) entry which is preliminary data.</text>
</comment>
<accession>A0A532V3A5</accession>
<reference evidence="3 4" key="1">
    <citation type="submission" date="2017-06" db="EMBL/GenBank/DDBJ databases">
        <title>Novel microbial phyla capable of carbon fixation and sulfur reduction in deep-sea sediments.</title>
        <authorList>
            <person name="Huang J."/>
            <person name="Baker B."/>
            <person name="Wang Y."/>
        </authorList>
    </citation>
    <scope>NUCLEOTIDE SEQUENCE [LARGE SCALE GENOMIC DNA]</scope>
    <source>
        <strain evidence="3">B3_LCP</strain>
    </source>
</reference>
<dbReference type="InterPro" id="IPR008969">
    <property type="entry name" value="CarboxyPept-like_regulatory"/>
</dbReference>
<dbReference type="SUPFAM" id="SSF49452">
    <property type="entry name" value="Starch-binding domain-like"/>
    <property type="match status" value="2"/>
</dbReference>
<dbReference type="AlphaFoldDB" id="A0A532V3A5"/>
<dbReference type="Gene3D" id="2.60.40.1120">
    <property type="entry name" value="Carboxypeptidase-like, regulatory domain"/>
    <property type="match status" value="3"/>
</dbReference>
<keyword evidence="1" id="KW-0732">Signal</keyword>
<proteinExistence type="predicted"/>
<feature type="signal peptide" evidence="1">
    <location>
        <begin position="1"/>
        <end position="24"/>
    </location>
</feature>
<dbReference type="Gene3D" id="2.60.40.4070">
    <property type="match status" value="1"/>
</dbReference>
<feature type="domain" description="Secretion system C-terminal sorting" evidence="2">
    <location>
        <begin position="650"/>
        <end position="724"/>
    </location>
</feature>
<feature type="chain" id="PRO_5021843022" description="Secretion system C-terminal sorting domain-containing protein" evidence="1">
    <location>
        <begin position="25"/>
        <end position="728"/>
    </location>
</feature>
<evidence type="ECO:0000256" key="1">
    <source>
        <dbReference type="SAM" id="SignalP"/>
    </source>
</evidence>
<sequence>MSKKILFLLGVSLSLAVIPNICHAFQVDGICKLQHQDSDWSGTQLYVNNQMVGDPTQNNGHYEFWVNESGTYVISLWNYPHYDVKHMAVYIDSDKTLETVELQAKEYTLEGICTLQNQPLGNYAGTFIIPLVTQPGLSFDPQWKETNRNGGYALKLVAGNYHIDFTHSGYSSDYMDIIVDGSGGLDSFELQELLSSYYVVGRCYLDDQANHSGTTVSASGEYTQITGNQGKYEFSLPAGNYTFSYTHTGYLPGQLGPVGIADSTILNDVTLNRLHGVVYGNCYLSDTTWHAETTVTILGGSGSFSGSTDGDGGFQIFDVPYDNYDATYYHDGYWDEYQYSILVFSDVTSLDDEWLYPISPSVYVVDGECYLTDTTWHAGTTVTLSGNSGTFNDVTSGGGYFLIEGVPGGSYNANFHHDGYWDDNQYVEVNTNETMYSWLSPLAVPYYDVDGYCYLQDTTDHGGTGVILWGASDYWSASTGSGGYYSMSGIPSGSYDVDFYHSGYYPEFSNISVTGNTTLSSVTLGCPGGEPLPVVLTDFCASVEPEYVLLIWNTAGEIECYGWVVQRSLNKAEGWGSIPIWEDISPVIPGSGTTIEPHDYSFTDCSTNNHETYNYRLKQIDIGGSATYSDYITVTISGMDVTEYHLYQNYPNPFNPVTTISYSLPEAVKVSLIVYDVGGRSVTEIVSGWRDEGVHEAVFDGSGLASGVYLYRLTAGEFTDTGKMVLMK</sequence>
<dbReference type="Pfam" id="PF18962">
    <property type="entry name" value="Por_Secre_tail"/>
    <property type="match status" value="1"/>
</dbReference>
<evidence type="ECO:0000313" key="3">
    <source>
        <dbReference type="EMBL" id="TKJ41665.1"/>
    </source>
</evidence>
<dbReference type="SUPFAM" id="SSF49464">
    <property type="entry name" value="Carboxypeptidase regulatory domain-like"/>
    <property type="match status" value="1"/>
</dbReference>
<dbReference type="Proteomes" id="UP000319619">
    <property type="component" value="Unassembled WGS sequence"/>
</dbReference>
<evidence type="ECO:0000259" key="2">
    <source>
        <dbReference type="Pfam" id="PF18962"/>
    </source>
</evidence>
<dbReference type="GO" id="GO:0030246">
    <property type="term" value="F:carbohydrate binding"/>
    <property type="evidence" value="ECO:0007669"/>
    <property type="project" value="InterPro"/>
</dbReference>
<dbReference type="NCBIfam" id="TIGR04183">
    <property type="entry name" value="Por_Secre_tail"/>
    <property type="match status" value="1"/>
</dbReference>
<dbReference type="EMBL" id="NJBN01000002">
    <property type="protein sequence ID" value="TKJ41665.1"/>
    <property type="molecule type" value="Genomic_DNA"/>
</dbReference>
<organism evidence="3 4">
    <name type="scientific">candidate division LCP-89 bacterium B3_LCP</name>
    <dbReference type="NCBI Taxonomy" id="2012998"/>
    <lineage>
        <taxon>Bacteria</taxon>
        <taxon>Pseudomonadati</taxon>
        <taxon>Bacteria division LCP-89</taxon>
    </lineage>
</organism>
<dbReference type="InterPro" id="IPR013784">
    <property type="entry name" value="Carb-bd-like_fold"/>
</dbReference>
<dbReference type="InterPro" id="IPR026444">
    <property type="entry name" value="Secre_tail"/>
</dbReference>
<gene>
    <name evidence="3" type="ORF">CEE37_03610</name>
</gene>
<name>A0A532V3A5_UNCL8</name>